<dbReference type="AlphaFoldDB" id="A0A5N6RTX2"/>
<name>A0A5N6RTX2_9ROSI</name>
<dbReference type="Pfam" id="PF12819">
    <property type="entry name" value="Malectin_like"/>
    <property type="match status" value="1"/>
</dbReference>
<dbReference type="EMBL" id="CM017328">
    <property type="protein sequence ID" value="KAE8125906.1"/>
    <property type="molecule type" value="Genomic_DNA"/>
</dbReference>
<dbReference type="PANTHER" id="PTHR45631">
    <property type="entry name" value="OS07G0107800 PROTEIN-RELATED"/>
    <property type="match status" value="1"/>
</dbReference>
<evidence type="ECO:0000256" key="5">
    <source>
        <dbReference type="ARBA" id="ARBA00023136"/>
    </source>
</evidence>
<evidence type="ECO:0000259" key="7">
    <source>
        <dbReference type="Pfam" id="PF12819"/>
    </source>
</evidence>
<feature type="chain" id="PRO_5024353330" description="Malectin-like domain-containing protein" evidence="6">
    <location>
        <begin position="25"/>
        <end position="239"/>
    </location>
</feature>
<evidence type="ECO:0000256" key="1">
    <source>
        <dbReference type="ARBA" id="ARBA00004167"/>
    </source>
</evidence>
<dbReference type="InterPro" id="IPR024788">
    <property type="entry name" value="Malectin-like_Carb-bd_dom"/>
</dbReference>
<dbReference type="Proteomes" id="UP000327013">
    <property type="component" value="Chromosome 8"/>
</dbReference>
<dbReference type="GO" id="GO:0016020">
    <property type="term" value="C:membrane"/>
    <property type="evidence" value="ECO:0007669"/>
    <property type="project" value="UniProtKB-SubCell"/>
</dbReference>
<evidence type="ECO:0000256" key="4">
    <source>
        <dbReference type="ARBA" id="ARBA00022989"/>
    </source>
</evidence>
<evidence type="ECO:0000256" key="6">
    <source>
        <dbReference type="SAM" id="SignalP"/>
    </source>
</evidence>
<reference evidence="8 9" key="1">
    <citation type="submission" date="2019-06" db="EMBL/GenBank/DDBJ databases">
        <title>A chromosomal-level reference genome of Carpinus fangiana (Coryloideae, Betulaceae).</title>
        <authorList>
            <person name="Yang X."/>
            <person name="Wang Z."/>
            <person name="Zhang L."/>
            <person name="Hao G."/>
            <person name="Liu J."/>
            <person name="Yang Y."/>
        </authorList>
    </citation>
    <scope>NUCLEOTIDE SEQUENCE [LARGE SCALE GENOMIC DNA]</scope>
    <source>
        <strain evidence="8">Cfa_2016G</strain>
        <tissue evidence="8">Leaf</tissue>
    </source>
</reference>
<evidence type="ECO:0000313" key="9">
    <source>
        <dbReference type="Proteomes" id="UP000327013"/>
    </source>
</evidence>
<gene>
    <name evidence="8" type="ORF">FH972_020667</name>
</gene>
<comment type="subcellular location">
    <subcellularLocation>
        <location evidence="1">Membrane</location>
        <topology evidence="1">Single-pass membrane protein</topology>
    </subcellularLocation>
</comment>
<keyword evidence="4" id="KW-1133">Transmembrane helix</keyword>
<feature type="domain" description="Malectin-like" evidence="7">
    <location>
        <begin position="54"/>
        <end position="228"/>
    </location>
</feature>
<sequence>MTAYLMLLPLLAISVTSLIKLSFAVFVSIDCGGSNSSLDANSIKWTGDANYVTNGLPLISALELRSLGSKMYRHAGSNHVLSTTARFSLGSPKDIRYPTDPYDRLWFAYGATGPQEEIITSAPSAIDVSTAEDQPPKAVMHNAITATSTGIYINIYFTEVTLLNTTKRSIQLYMDNKPLLNPIVPPFGSVLQVYFANITASPNNTFTLGATSDSTLPPLINAYEVYKVGDFLPHRTNCN</sequence>
<evidence type="ECO:0000313" key="8">
    <source>
        <dbReference type="EMBL" id="KAE8125906.1"/>
    </source>
</evidence>
<feature type="signal peptide" evidence="6">
    <location>
        <begin position="1"/>
        <end position="24"/>
    </location>
</feature>
<organism evidence="8 9">
    <name type="scientific">Carpinus fangiana</name>
    <dbReference type="NCBI Taxonomy" id="176857"/>
    <lineage>
        <taxon>Eukaryota</taxon>
        <taxon>Viridiplantae</taxon>
        <taxon>Streptophyta</taxon>
        <taxon>Embryophyta</taxon>
        <taxon>Tracheophyta</taxon>
        <taxon>Spermatophyta</taxon>
        <taxon>Magnoliopsida</taxon>
        <taxon>eudicotyledons</taxon>
        <taxon>Gunneridae</taxon>
        <taxon>Pentapetalae</taxon>
        <taxon>rosids</taxon>
        <taxon>fabids</taxon>
        <taxon>Fagales</taxon>
        <taxon>Betulaceae</taxon>
        <taxon>Carpinus</taxon>
    </lineage>
</organism>
<protein>
    <recommendedName>
        <fullName evidence="7">Malectin-like domain-containing protein</fullName>
    </recommendedName>
</protein>
<dbReference type="PANTHER" id="PTHR45631:SF44">
    <property type="entry name" value="CARBOHYDRATE-BINDING PROTEIN OF THE ER PROTEIN"/>
    <property type="match status" value="1"/>
</dbReference>
<accession>A0A5N6RTX2</accession>
<keyword evidence="9" id="KW-1185">Reference proteome</keyword>
<keyword evidence="5" id="KW-0472">Membrane</keyword>
<keyword evidence="3 6" id="KW-0732">Signal</keyword>
<evidence type="ECO:0000256" key="2">
    <source>
        <dbReference type="ARBA" id="ARBA00022692"/>
    </source>
</evidence>
<proteinExistence type="predicted"/>
<evidence type="ECO:0000256" key="3">
    <source>
        <dbReference type="ARBA" id="ARBA00022729"/>
    </source>
</evidence>
<dbReference type="OrthoDB" id="2143199at2759"/>
<keyword evidence="2" id="KW-0812">Transmembrane</keyword>